<keyword evidence="1" id="KW-0472">Membrane</keyword>
<sequence length="119" mass="13819">MQIYKHNFSYIYIVVTYIQLSNRYTYTIIEVSISILHFLIYFPIIPLSTTCGMGKIKKLKQKASSRPMEIALFRKFHHLALEGGLPHHALTNLGKKHGPSMHLQLGEISTILVRTWHER</sequence>
<dbReference type="Gramene" id="Solyc09g065457.1.1">
    <property type="protein sequence ID" value="Solyc09g065457.1.1"/>
    <property type="gene ID" value="Solyc09g065457.1"/>
</dbReference>
<dbReference type="InParanoid" id="A0A3Q7J028"/>
<evidence type="ECO:0000313" key="3">
    <source>
        <dbReference type="Proteomes" id="UP000004994"/>
    </source>
</evidence>
<evidence type="ECO:0000313" key="2">
    <source>
        <dbReference type="EnsemblPlants" id="Solyc09g065457.1.1"/>
    </source>
</evidence>
<reference evidence="2" key="1">
    <citation type="journal article" date="2012" name="Nature">
        <title>The tomato genome sequence provides insights into fleshy fruit evolution.</title>
        <authorList>
            <consortium name="Tomato Genome Consortium"/>
        </authorList>
    </citation>
    <scope>NUCLEOTIDE SEQUENCE [LARGE SCALE GENOMIC DNA]</scope>
    <source>
        <strain evidence="2">cv. Heinz 1706</strain>
    </source>
</reference>
<organism evidence="2">
    <name type="scientific">Solanum lycopersicum</name>
    <name type="common">Tomato</name>
    <name type="synonym">Lycopersicon esculentum</name>
    <dbReference type="NCBI Taxonomy" id="4081"/>
    <lineage>
        <taxon>Eukaryota</taxon>
        <taxon>Viridiplantae</taxon>
        <taxon>Streptophyta</taxon>
        <taxon>Embryophyta</taxon>
        <taxon>Tracheophyta</taxon>
        <taxon>Spermatophyta</taxon>
        <taxon>Magnoliopsida</taxon>
        <taxon>eudicotyledons</taxon>
        <taxon>Gunneridae</taxon>
        <taxon>Pentapetalae</taxon>
        <taxon>asterids</taxon>
        <taxon>lamiids</taxon>
        <taxon>Solanales</taxon>
        <taxon>Solanaceae</taxon>
        <taxon>Solanoideae</taxon>
        <taxon>Solaneae</taxon>
        <taxon>Solanum</taxon>
        <taxon>Solanum subgen. Lycopersicon</taxon>
    </lineage>
</organism>
<dbReference type="Proteomes" id="UP000004994">
    <property type="component" value="Chromosome 9"/>
</dbReference>
<evidence type="ECO:0000256" key="1">
    <source>
        <dbReference type="SAM" id="Phobius"/>
    </source>
</evidence>
<proteinExistence type="predicted"/>
<name>A0A3Q7J028_SOLLC</name>
<dbReference type="EnsemblPlants" id="Solyc09g065457.1.1">
    <property type="protein sequence ID" value="Solyc09g065457.1.1"/>
    <property type="gene ID" value="Solyc09g065457.1"/>
</dbReference>
<keyword evidence="3" id="KW-1185">Reference proteome</keyword>
<reference evidence="2" key="2">
    <citation type="submission" date="2019-01" db="UniProtKB">
        <authorList>
            <consortium name="EnsemblPlants"/>
        </authorList>
    </citation>
    <scope>IDENTIFICATION</scope>
    <source>
        <strain evidence="2">cv. Heinz 1706</strain>
    </source>
</reference>
<keyword evidence="1" id="KW-0812">Transmembrane</keyword>
<protein>
    <submittedName>
        <fullName evidence="2">Uncharacterized protein</fullName>
    </submittedName>
</protein>
<feature type="transmembrane region" description="Helical" evidence="1">
    <location>
        <begin position="35"/>
        <end position="56"/>
    </location>
</feature>
<dbReference type="AlphaFoldDB" id="A0A3Q7J028"/>
<keyword evidence="1" id="KW-1133">Transmembrane helix</keyword>
<accession>A0A3Q7J028</accession>